<keyword evidence="3 5" id="KW-0238">DNA-binding</keyword>
<feature type="domain" description="RNA polymerase sigma-70" evidence="7">
    <location>
        <begin position="203"/>
        <end position="229"/>
    </location>
</feature>
<organism evidence="8 9">
    <name type="scientific">Rubrobacter taiwanensis</name>
    <dbReference type="NCBI Taxonomy" id="185139"/>
    <lineage>
        <taxon>Bacteria</taxon>
        <taxon>Bacillati</taxon>
        <taxon>Actinomycetota</taxon>
        <taxon>Rubrobacteria</taxon>
        <taxon>Rubrobacterales</taxon>
        <taxon>Rubrobacteraceae</taxon>
        <taxon>Rubrobacter</taxon>
    </lineage>
</organism>
<dbReference type="InterPro" id="IPR014284">
    <property type="entry name" value="RNA_pol_sigma-70_dom"/>
</dbReference>
<proteinExistence type="inferred from homology"/>
<dbReference type="PANTHER" id="PTHR30603">
    <property type="entry name" value="RNA POLYMERASE SIGMA FACTOR RPO"/>
    <property type="match status" value="1"/>
</dbReference>
<dbReference type="Pfam" id="PF04542">
    <property type="entry name" value="Sigma70_r2"/>
    <property type="match status" value="1"/>
</dbReference>
<evidence type="ECO:0000313" key="8">
    <source>
        <dbReference type="EMBL" id="TCJ20442.1"/>
    </source>
</evidence>
<dbReference type="OrthoDB" id="9809557at2"/>
<evidence type="ECO:0000256" key="4">
    <source>
        <dbReference type="ARBA" id="ARBA00023163"/>
    </source>
</evidence>
<evidence type="ECO:0000259" key="6">
    <source>
        <dbReference type="PROSITE" id="PS00715"/>
    </source>
</evidence>
<evidence type="ECO:0000256" key="1">
    <source>
        <dbReference type="ARBA" id="ARBA00023015"/>
    </source>
</evidence>
<dbReference type="PRINTS" id="PR00046">
    <property type="entry name" value="SIGMA70FCT"/>
</dbReference>
<dbReference type="SUPFAM" id="SSF88659">
    <property type="entry name" value="Sigma3 and sigma4 domains of RNA polymerase sigma factors"/>
    <property type="match status" value="1"/>
</dbReference>
<dbReference type="GO" id="GO:0003677">
    <property type="term" value="F:DNA binding"/>
    <property type="evidence" value="ECO:0007669"/>
    <property type="project" value="UniProtKB-KW"/>
</dbReference>
<name>A0A4V2NX97_9ACTN</name>
<keyword evidence="2 5" id="KW-0731">Sigma factor</keyword>
<dbReference type="Gene3D" id="1.20.140.160">
    <property type="match status" value="1"/>
</dbReference>
<dbReference type="GO" id="GO:0006352">
    <property type="term" value="P:DNA-templated transcription initiation"/>
    <property type="evidence" value="ECO:0007669"/>
    <property type="project" value="InterPro"/>
</dbReference>
<dbReference type="PROSITE" id="PS00716">
    <property type="entry name" value="SIGMA70_2"/>
    <property type="match status" value="1"/>
</dbReference>
<dbReference type="InterPro" id="IPR000943">
    <property type="entry name" value="RNA_pol_sigma70"/>
</dbReference>
<keyword evidence="4 5" id="KW-0804">Transcription</keyword>
<dbReference type="Gene3D" id="1.10.601.10">
    <property type="entry name" value="RNA Polymerase Primary Sigma Factor"/>
    <property type="match status" value="1"/>
</dbReference>
<gene>
    <name evidence="8" type="ORF">E0L93_01050</name>
</gene>
<dbReference type="InterPro" id="IPR007630">
    <property type="entry name" value="RNA_pol_sigma70_r4"/>
</dbReference>
<dbReference type="Pfam" id="PF04545">
    <property type="entry name" value="Sigma70_r4"/>
    <property type="match status" value="1"/>
</dbReference>
<dbReference type="EMBL" id="SKBU01000003">
    <property type="protein sequence ID" value="TCJ20442.1"/>
    <property type="molecule type" value="Genomic_DNA"/>
</dbReference>
<dbReference type="SUPFAM" id="SSF88946">
    <property type="entry name" value="Sigma2 domain of RNA polymerase sigma factors"/>
    <property type="match status" value="1"/>
</dbReference>
<comment type="caution">
    <text evidence="8">The sequence shown here is derived from an EMBL/GenBank/DDBJ whole genome shotgun (WGS) entry which is preliminary data.</text>
</comment>
<dbReference type="PROSITE" id="PS00715">
    <property type="entry name" value="SIGMA70_1"/>
    <property type="match status" value="1"/>
</dbReference>
<dbReference type="GO" id="GO:0016987">
    <property type="term" value="F:sigma factor activity"/>
    <property type="evidence" value="ECO:0007669"/>
    <property type="project" value="UniProtKB-KW"/>
</dbReference>
<feature type="domain" description="RNA polymerase sigma-70" evidence="6">
    <location>
        <begin position="73"/>
        <end position="86"/>
    </location>
</feature>
<sequence>MEARYWEGERSALSDYMVRISSRPLLTPEEERELGRRIREGDEEAWRKLVEHNLRLVVSLARPYAMKGAPLADVIQAGNLGLMRAARSFDPDRGTRFATYAGWWIRQHIQRALPNESGNIRIPEHIERQKRQGLIDDDLPYTVSLESPIGDDGTLGELIPDQRAEEIDNAVTGIALREALKELPGRDARVLAMRYGLDGVAHSFTEIGRALKVTSTRARQLHDRAIKNLRTALENPAVS</sequence>
<dbReference type="Pfam" id="PF00140">
    <property type="entry name" value="Sigma70_r1_2"/>
    <property type="match status" value="1"/>
</dbReference>
<comment type="similarity">
    <text evidence="5">Belongs to the sigma-70 factor family.</text>
</comment>
<keyword evidence="1 5" id="KW-0805">Transcription regulation</keyword>
<dbReference type="AlphaFoldDB" id="A0A4V2NX97"/>
<protein>
    <recommendedName>
        <fullName evidence="5">RNA polymerase sigma factor</fullName>
    </recommendedName>
</protein>
<dbReference type="InterPro" id="IPR013324">
    <property type="entry name" value="RNA_pol_sigma_r3/r4-like"/>
</dbReference>
<evidence type="ECO:0000256" key="2">
    <source>
        <dbReference type="ARBA" id="ARBA00023082"/>
    </source>
</evidence>
<accession>A0A4V2NX97</accession>
<dbReference type="RefSeq" id="WP_132687358.1">
    <property type="nucleotide sequence ID" value="NZ_SKBU01000003.1"/>
</dbReference>
<evidence type="ECO:0000256" key="3">
    <source>
        <dbReference type="ARBA" id="ARBA00023125"/>
    </source>
</evidence>
<keyword evidence="9" id="KW-1185">Reference proteome</keyword>
<dbReference type="InterPro" id="IPR013325">
    <property type="entry name" value="RNA_pol_sigma_r2"/>
</dbReference>
<reference evidence="8 9" key="1">
    <citation type="submission" date="2019-03" db="EMBL/GenBank/DDBJ databases">
        <title>Whole genome sequence of a novel Rubrobacter taiwanensis strain, isolated from Yellowstone National Park.</title>
        <authorList>
            <person name="Freed S."/>
            <person name="Ramaley R.F."/>
            <person name="Kyndt J.A."/>
        </authorList>
    </citation>
    <scope>NUCLEOTIDE SEQUENCE [LARGE SCALE GENOMIC DNA]</scope>
    <source>
        <strain evidence="8 9">Yellowstone</strain>
    </source>
</reference>
<comment type="function">
    <text evidence="5">Sigma factors are initiation factors that promote the attachment of RNA polymerase to specific initiation sites and are then released.</text>
</comment>
<dbReference type="NCBIfam" id="TIGR02937">
    <property type="entry name" value="sigma70-ECF"/>
    <property type="match status" value="1"/>
</dbReference>
<dbReference type="InterPro" id="IPR050239">
    <property type="entry name" value="Sigma-70_RNA_pol_init_factors"/>
</dbReference>
<dbReference type="InterPro" id="IPR009042">
    <property type="entry name" value="RNA_pol_sigma70_r1_2"/>
</dbReference>
<evidence type="ECO:0000259" key="7">
    <source>
        <dbReference type="PROSITE" id="PS00716"/>
    </source>
</evidence>
<evidence type="ECO:0000313" key="9">
    <source>
        <dbReference type="Proteomes" id="UP000295244"/>
    </source>
</evidence>
<dbReference type="InterPro" id="IPR007627">
    <property type="entry name" value="RNA_pol_sigma70_r2"/>
</dbReference>
<evidence type="ECO:0000256" key="5">
    <source>
        <dbReference type="RuleBase" id="RU362124"/>
    </source>
</evidence>
<dbReference type="PANTHER" id="PTHR30603:SF47">
    <property type="entry name" value="RNA POLYMERASE SIGMA FACTOR SIGD, CHLOROPLASTIC"/>
    <property type="match status" value="1"/>
</dbReference>
<dbReference type="Proteomes" id="UP000295244">
    <property type="component" value="Unassembled WGS sequence"/>
</dbReference>